<dbReference type="Pfam" id="PF00179">
    <property type="entry name" value="UQ_con"/>
    <property type="match status" value="1"/>
</dbReference>
<dbReference type="OrthoDB" id="6508832at2759"/>
<gene>
    <name evidence="4" type="ORF">E5676_scaffold352G004320</name>
    <name evidence="3" type="ORF">E6C27_scaffold236G001720</name>
</gene>
<dbReference type="Proteomes" id="UP000321393">
    <property type="component" value="Unassembled WGS sequence"/>
</dbReference>
<dbReference type="Gene3D" id="3.10.110.10">
    <property type="entry name" value="Ubiquitin Conjugating Enzyme"/>
    <property type="match status" value="1"/>
</dbReference>
<dbReference type="InterPro" id="IPR000608">
    <property type="entry name" value="UBC"/>
</dbReference>
<sequence length="152" mass="17559">MPRAWLDEGYQMDCGVEYDVDVSPMAELKHLLSVCFPSQFPGTSGCWRNLNVEKRALAMTVHEGRIYQLKLFCDKDYPEKPPSVRFHSRVNMTCVNHETGVVESKKFGLLANWQREYTMEDILTQLKKEMAAPHNRKLVQPPEGKNQNLDDD</sequence>
<name>A0A5A7TPU5_CUCMM</name>
<reference evidence="5 6" key="1">
    <citation type="submission" date="2019-08" db="EMBL/GenBank/DDBJ databases">
        <title>Draft genome sequences of two oriental melons (Cucumis melo L. var makuwa).</title>
        <authorList>
            <person name="Kwon S.-Y."/>
        </authorList>
    </citation>
    <scope>NUCLEOTIDE SEQUENCE [LARGE SCALE GENOMIC DNA]</scope>
    <source>
        <strain evidence="6">cv. Chang Bougi</strain>
        <strain evidence="5">cv. SW 3</strain>
        <tissue evidence="3">Leaf</tissue>
    </source>
</reference>
<comment type="caution">
    <text evidence="3">The sequence shown here is derived from an EMBL/GenBank/DDBJ whole genome shotgun (WGS) entry which is preliminary data.</text>
</comment>
<dbReference type="STRING" id="1194695.A0A5A7TPU5"/>
<dbReference type="PROSITE" id="PS50127">
    <property type="entry name" value="UBC_2"/>
    <property type="match status" value="1"/>
</dbReference>
<protein>
    <submittedName>
        <fullName evidence="3">Ubiquitin-conjugating enzyme E2 variant 1C</fullName>
    </submittedName>
</protein>
<evidence type="ECO:0000313" key="6">
    <source>
        <dbReference type="Proteomes" id="UP000321947"/>
    </source>
</evidence>
<dbReference type="SUPFAM" id="SSF54495">
    <property type="entry name" value="UBC-like"/>
    <property type="match status" value="1"/>
</dbReference>
<accession>A0A5A7TPU5</accession>
<dbReference type="PANTHER" id="PTHR24068">
    <property type="entry name" value="UBIQUITIN-CONJUGATING ENZYME E2"/>
    <property type="match status" value="1"/>
</dbReference>
<dbReference type="Proteomes" id="UP000321947">
    <property type="component" value="Unassembled WGS sequence"/>
</dbReference>
<proteinExistence type="predicted"/>
<dbReference type="EMBL" id="SSTE01014973">
    <property type="protein sequence ID" value="KAA0043837.1"/>
    <property type="molecule type" value="Genomic_DNA"/>
</dbReference>
<evidence type="ECO:0000256" key="1">
    <source>
        <dbReference type="SAM" id="MobiDB-lite"/>
    </source>
</evidence>
<organism evidence="3 5">
    <name type="scientific">Cucumis melo var. makuwa</name>
    <name type="common">Oriental melon</name>
    <dbReference type="NCBI Taxonomy" id="1194695"/>
    <lineage>
        <taxon>Eukaryota</taxon>
        <taxon>Viridiplantae</taxon>
        <taxon>Streptophyta</taxon>
        <taxon>Embryophyta</taxon>
        <taxon>Tracheophyta</taxon>
        <taxon>Spermatophyta</taxon>
        <taxon>Magnoliopsida</taxon>
        <taxon>eudicotyledons</taxon>
        <taxon>Gunneridae</taxon>
        <taxon>Pentapetalae</taxon>
        <taxon>rosids</taxon>
        <taxon>fabids</taxon>
        <taxon>Cucurbitales</taxon>
        <taxon>Cucurbitaceae</taxon>
        <taxon>Benincaseae</taxon>
        <taxon>Cucumis</taxon>
    </lineage>
</organism>
<evidence type="ECO:0000259" key="2">
    <source>
        <dbReference type="PROSITE" id="PS50127"/>
    </source>
</evidence>
<evidence type="ECO:0000313" key="3">
    <source>
        <dbReference type="EMBL" id="KAA0043837.1"/>
    </source>
</evidence>
<dbReference type="EMBL" id="SSTD01003829">
    <property type="protein sequence ID" value="TYK25296.1"/>
    <property type="molecule type" value="Genomic_DNA"/>
</dbReference>
<evidence type="ECO:0000313" key="5">
    <source>
        <dbReference type="Proteomes" id="UP000321393"/>
    </source>
</evidence>
<evidence type="ECO:0000313" key="4">
    <source>
        <dbReference type="EMBL" id="TYK25296.1"/>
    </source>
</evidence>
<feature type="region of interest" description="Disordered" evidence="1">
    <location>
        <begin position="133"/>
        <end position="152"/>
    </location>
</feature>
<feature type="domain" description="UBC core" evidence="2">
    <location>
        <begin position="19"/>
        <end position="152"/>
    </location>
</feature>
<dbReference type="AlphaFoldDB" id="A0A5A7TPU5"/>
<dbReference type="InterPro" id="IPR016135">
    <property type="entry name" value="UBQ-conjugating_enzyme/RWD"/>
</dbReference>